<gene>
    <name evidence="1" type="ORF">J3U88_01665</name>
</gene>
<dbReference type="Proteomes" id="UP000664417">
    <property type="component" value="Unassembled WGS sequence"/>
</dbReference>
<dbReference type="AlphaFoldDB" id="A0A8J7U0J8"/>
<protein>
    <submittedName>
        <fullName evidence="1">Uncharacterized protein</fullName>
    </submittedName>
</protein>
<sequence length="86" mass="9863">MADATPPEPKINKEEALRIASEEPIVQTFMGDIDNLRQVVLENLHFWSVIYRARDVEAQHGFQLEVKVCKKTGRVTETHAHPVNLR</sequence>
<accession>A0A8J7U0J8</accession>
<proteinExistence type="predicted"/>
<reference evidence="1" key="1">
    <citation type="submission" date="2021-03" db="EMBL/GenBank/DDBJ databases">
        <authorList>
            <person name="Wang G."/>
        </authorList>
    </citation>
    <scope>NUCLEOTIDE SEQUENCE</scope>
    <source>
        <strain evidence="1">KCTC 12899</strain>
    </source>
</reference>
<keyword evidence="2" id="KW-1185">Reference proteome</keyword>
<evidence type="ECO:0000313" key="2">
    <source>
        <dbReference type="Proteomes" id="UP000664417"/>
    </source>
</evidence>
<comment type="caution">
    <text evidence="1">The sequence shown here is derived from an EMBL/GenBank/DDBJ whole genome shotgun (WGS) entry which is preliminary data.</text>
</comment>
<name>A0A8J7U0J8_9BACT</name>
<organism evidence="1 2">
    <name type="scientific">Acanthopleuribacter pedis</name>
    <dbReference type="NCBI Taxonomy" id="442870"/>
    <lineage>
        <taxon>Bacteria</taxon>
        <taxon>Pseudomonadati</taxon>
        <taxon>Acidobacteriota</taxon>
        <taxon>Holophagae</taxon>
        <taxon>Acanthopleuribacterales</taxon>
        <taxon>Acanthopleuribacteraceae</taxon>
        <taxon>Acanthopleuribacter</taxon>
    </lineage>
</organism>
<evidence type="ECO:0000313" key="1">
    <source>
        <dbReference type="EMBL" id="MBO1317148.1"/>
    </source>
</evidence>
<dbReference type="RefSeq" id="WP_207856381.1">
    <property type="nucleotide sequence ID" value="NZ_JAFREP010000001.1"/>
</dbReference>
<dbReference type="EMBL" id="JAFREP010000001">
    <property type="protein sequence ID" value="MBO1317148.1"/>
    <property type="molecule type" value="Genomic_DNA"/>
</dbReference>